<dbReference type="AlphaFoldDB" id="A0A2W1BSZ0"/>
<evidence type="ECO:0000313" key="10">
    <source>
        <dbReference type="Proteomes" id="UP000249218"/>
    </source>
</evidence>
<dbReference type="PROSITE" id="PS50994">
    <property type="entry name" value="INTEGRASE"/>
    <property type="match status" value="1"/>
</dbReference>
<feature type="region of interest" description="Disordered" evidence="7">
    <location>
        <begin position="451"/>
        <end position="502"/>
    </location>
</feature>
<dbReference type="CDD" id="cd09274">
    <property type="entry name" value="RNase_HI_RT_Ty3"/>
    <property type="match status" value="1"/>
</dbReference>
<evidence type="ECO:0000259" key="8">
    <source>
        <dbReference type="PROSITE" id="PS50994"/>
    </source>
</evidence>
<dbReference type="FunFam" id="3.30.420.10:FF:000032">
    <property type="entry name" value="Retrovirus-related Pol polyprotein from transposon 297-like Protein"/>
    <property type="match status" value="1"/>
</dbReference>
<name>A0A2W1BSZ0_HELAM</name>
<accession>A0A2W1BSZ0</accession>
<dbReference type="Gene3D" id="3.30.420.10">
    <property type="entry name" value="Ribonuclease H-like superfamily/Ribonuclease H"/>
    <property type="match status" value="1"/>
</dbReference>
<keyword evidence="1" id="KW-0808">Transferase</keyword>
<dbReference type="PANTHER" id="PTHR38681:SF1">
    <property type="entry name" value="RETROVIRUS-RELATED POL POLYPROTEIN FROM TRANSPOSON 412-LIKE PROTEIN"/>
    <property type="match status" value="1"/>
</dbReference>
<dbReference type="GO" id="GO:0015074">
    <property type="term" value="P:DNA integration"/>
    <property type="evidence" value="ECO:0007669"/>
    <property type="project" value="InterPro"/>
</dbReference>
<dbReference type="SUPFAM" id="SSF53098">
    <property type="entry name" value="Ribonuclease H-like"/>
    <property type="match status" value="1"/>
</dbReference>
<evidence type="ECO:0000256" key="5">
    <source>
        <dbReference type="ARBA" id="ARBA00022801"/>
    </source>
</evidence>
<dbReference type="InterPro" id="IPR043502">
    <property type="entry name" value="DNA/RNA_pol_sf"/>
</dbReference>
<dbReference type="PANTHER" id="PTHR38681">
    <property type="entry name" value="RETROVIRUS-RELATED POL POLYPROTEIN FROM TRANSPOSON 412-LIKE PROTEIN-RELATED"/>
    <property type="match status" value="1"/>
</dbReference>
<keyword evidence="3" id="KW-0540">Nuclease</keyword>
<reference evidence="9 10" key="1">
    <citation type="journal article" date="2017" name="BMC Biol.">
        <title>Genomic innovations, transcriptional plasticity and gene loss underlying the evolution and divergence of two highly polyphagous and invasive Helicoverpa pest species.</title>
        <authorList>
            <person name="Pearce S.L."/>
            <person name="Clarke D.F."/>
            <person name="East P.D."/>
            <person name="Elfekih S."/>
            <person name="Gordon K.H."/>
            <person name="Jermiin L.S."/>
            <person name="McGaughran A."/>
            <person name="Oakeshott J.G."/>
            <person name="Papanikolaou A."/>
            <person name="Perera O.P."/>
            <person name="Rane R.V."/>
            <person name="Richards S."/>
            <person name="Tay W.T."/>
            <person name="Walsh T.K."/>
            <person name="Anderson A."/>
            <person name="Anderson C.J."/>
            <person name="Asgari S."/>
            <person name="Board P.G."/>
            <person name="Bretschneider A."/>
            <person name="Campbell P.M."/>
            <person name="Chertemps T."/>
            <person name="Christeller J.T."/>
            <person name="Coppin C.W."/>
            <person name="Downes S.J."/>
            <person name="Duan G."/>
            <person name="Farnsworth C.A."/>
            <person name="Good R.T."/>
            <person name="Han L.B."/>
            <person name="Han Y.C."/>
            <person name="Hatje K."/>
            <person name="Horne I."/>
            <person name="Huang Y.P."/>
            <person name="Hughes D.S."/>
            <person name="Jacquin-Joly E."/>
            <person name="James W."/>
            <person name="Jhangiani S."/>
            <person name="Kollmar M."/>
            <person name="Kuwar S.S."/>
            <person name="Li S."/>
            <person name="Liu N.Y."/>
            <person name="Maibeche M.T."/>
            <person name="Miller J.R."/>
            <person name="Montagne N."/>
            <person name="Perry T."/>
            <person name="Qu J."/>
            <person name="Song S.V."/>
            <person name="Sutton G.G."/>
            <person name="Vogel H."/>
            <person name="Walenz B.P."/>
            <person name="Xu W."/>
            <person name="Zhang H.J."/>
            <person name="Zou Z."/>
            <person name="Batterham P."/>
            <person name="Edwards O.R."/>
            <person name="Feyereisen R."/>
            <person name="Gibbs R.A."/>
            <person name="Heckel D.G."/>
            <person name="McGrath A."/>
            <person name="Robin C."/>
            <person name="Scherer S.E."/>
            <person name="Worley K.C."/>
            <person name="Wu Y.D."/>
        </authorList>
    </citation>
    <scope>NUCLEOTIDE SEQUENCE [LARGE SCALE GENOMIC DNA]</scope>
    <source>
        <strain evidence="9">Harm_GR_Male_#8</strain>
        <tissue evidence="9">Whole organism</tissue>
    </source>
</reference>
<dbReference type="GO" id="GO:0042575">
    <property type="term" value="C:DNA polymerase complex"/>
    <property type="evidence" value="ECO:0007669"/>
    <property type="project" value="UniProtKB-ARBA"/>
</dbReference>
<evidence type="ECO:0000256" key="7">
    <source>
        <dbReference type="SAM" id="MobiDB-lite"/>
    </source>
</evidence>
<dbReference type="InterPro" id="IPR041588">
    <property type="entry name" value="Integrase_H2C2"/>
</dbReference>
<keyword evidence="10" id="KW-1185">Reference proteome</keyword>
<evidence type="ECO:0000256" key="6">
    <source>
        <dbReference type="ARBA" id="ARBA00022918"/>
    </source>
</evidence>
<dbReference type="InterPro" id="IPR001584">
    <property type="entry name" value="Integrase_cat-core"/>
</dbReference>
<sequence length="502" mass="57213">MSETQRRYSVYDRELLAMYTAVQHLRRLIEGNHLTIFTDHKPLTFALTRTPSSSDTPRRERQLHFISQFCTKIQYVHGDNNEAADALSHIEEIDFSHATIDYNQLTQDQEKDDQQKSYMANPKLKFSRIRWPGGQRPVVCETSTGNIRPYLPVAYRFAAFKAQHELSHPGVRTSRKIMSAKFFWPGMNKEVGLWAKACIGCQRSKIQRPVMIDRCTRWPEAIPMRDITADTVAKAMYEGWISRFGCPLRVTTDQGRQFESALFKALMKKFGITRIRTTAFHPQANGKVERWHRTLKAALMARSAGTHWSEELATVLLGLRSALREDSQVSPALMTYGSTLRIPSDFFEPSPPEIEDAEFVRCLSESMANLSPSNKSHSNNRNTFVYKDLATCTHVFVRNDMVKSPLTPPYDGPFEVIHRGEKQFTIQMPLRTAVVSIDRLKPAYLLNEEEITPTSSSMQNKQQASPSRFPSIVPQPAAAAKPQRDTIVTRSGRTVKPNVRFA</sequence>
<evidence type="ECO:0000256" key="2">
    <source>
        <dbReference type="ARBA" id="ARBA00022695"/>
    </source>
</evidence>
<dbReference type="Gene3D" id="1.10.340.70">
    <property type="match status" value="1"/>
</dbReference>
<dbReference type="GO" id="GO:0003964">
    <property type="term" value="F:RNA-directed DNA polymerase activity"/>
    <property type="evidence" value="ECO:0007669"/>
    <property type="project" value="UniProtKB-KW"/>
</dbReference>
<feature type="compositionally biased region" description="Polar residues" evidence="7">
    <location>
        <begin position="452"/>
        <end position="468"/>
    </location>
</feature>
<keyword evidence="5" id="KW-0378">Hydrolase</keyword>
<dbReference type="GO" id="GO:0004519">
    <property type="term" value="F:endonuclease activity"/>
    <property type="evidence" value="ECO:0007669"/>
    <property type="project" value="UniProtKB-KW"/>
</dbReference>
<keyword evidence="4" id="KW-0255">Endonuclease</keyword>
<keyword evidence="6" id="KW-0695">RNA-directed DNA polymerase</keyword>
<dbReference type="InterPro" id="IPR036397">
    <property type="entry name" value="RNaseH_sf"/>
</dbReference>
<keyword evidence="2" id="KW-0548">Nucleotidyltransferase</keyword>
<evidence type="ECO:0000256" key="4">
    <source>
        <dbReference type="ARBA" id="ARBA00022759"/>
    </source>
</evidence>
<gene>
    <name evidence="9" type="primary">HaOG207107</name>
    <name evidence="9" type="ORF">B5X24_HaOG207107</name>
</gene>
<dbReference type="InterPro" id="IPR041373">
    <property type="entry name" value="RT_RNaseH"/>
</dbReference>
<dbReference type="InterPro" id="IPR012337">
    <property type="entry name" value="RNaseH-like_sf"/>
</dbReference>
<evidence type="ECO:0000256" key="3">
    <source>
        <dbReference type="ARBA" id="ARBA00022722"/>
    </source>
</evidence>
<evidence type="ECO:0000256" key="1">
    <source>
        <dbReference type="ARBA" id="ARBA00022679"/>
    </source>
</evidence>
<dbReference type="Proteomes" id="UP000249218">
    <property type="component" value="Unassembled WGS sequence"/>
</dbReference>
<dbReference type="GO" id="GO:0016787">
    <property type="term" value="F:hydrolase activity"/>
    <property type="evidence" value="ECO:0007669"/>
    <property type="project" value="UniProtKB-KW"/>
</dbReference>
<protein>
    <recommendedName>
        <fullName evidence="8">Integrase catalytic domain-containing protein</fullName>
    </recommendedName>
</protein>
<feature type="domain" description="Integrase catalytic" evidence="8">
    <location>
        <begin position="181"/>
        <end position="351"/>
    </location>
</feature>
<organism evidence="9 10">
    <name type="scientific">Helicoverpa armigera</name>
    <name type="common">Cotton bollworm</name>
    <name type="synonym">Heliothis armigera</name>
    <dbReference type="NCBI Taxonomy" id="29058"/>
    <lineage>
        <taxon>Eukaryota</taxon>
        <taxon>Metazoa</taxon>
        <taxon>Ecdysozoa</taxon>
        <taxon>Arthropoda</taxon>
        <taxon>Hexapoda</taxon>
        <taxon>Insecta</taxon>
        <taxon>Pterygota</taxon>
        <taxon>Neoptera</taxon>
        <taxon>Endopterygota</taxon>
        <taxon>Lepidoptera</taxon>
        <taxon>Glossata</taxon>
        <taxon>Ditrysia</taxon>
        <taxon>Noctuoidea</taxon>
        <taxon>Noctuidae</taxon>
        <taxon>Heliothinae</taxon>
        <taxon>Helicoverpa</taxon>
    </lineage>
</organism>
<dbReference type="GO" id="GO:0003676">
    <property type="term" value="F:nucleic acid binding"/>
    <property type="evidence" value="ECO:0007669"/>
    <property type="project" value="InterPro"/>
</dbReference>
<dbReference type="EMBL" id="KZ150024">
    <property type="protein sequence ID" value="PZC74843.1"/>
    <property type="molecule type" value="Genomic_DNA"/>
</dbReference>
<dbReference type="Pfam" id="PF17921">
    <property type="entry name" value="Integrase_H2C2"/>
    <property type="match status" value="1"/>
</dbReference>
<evidence type="ECO:0000313" key="9">
    <source>
        <dbReference type="EMBL" id="PZC74843.1"/>
    </source>
</evidence>
<dbReference type="SUPFAM" id="SSF56672">
    <property type="entry name" value="DNA/RNA polymerases"/>
    <property type="match status" value="1"/>
</dbReference>
<dbReference type="Pfam" id="PF17917">
    <property type="entry name" value="RT_RNaseH"/>
    <property type="match status" value="1"/>
</dbReference>
<dbReference type="OrthoDB" id="775972at2759"/>
<proteinExistence type="predicted"/>